<organism evidence="2 3">
    <name type="scientific">Bythopirellula goksoeyrii</name>
    <dbReference type="NCBI Taxonomy" id="1400387"/>
    <lineage>
        <taxon>Bacteria</taxon>
        <taxon>Pseudomonadati</taxon>
        <taxon>Planctomycetota</taxon>
        <taxon>Planctomycetia</taxon>
        <taxon>Pirellulales</taxon>
        <taxon>Lacipirellulaceae</taxon>
        <taxon>Bythopirellula</taxon>
    </lineage>
</organism>
<feature type="transmembrane region" description="Helical" evidence="1">
    <location>
        <begin position="27"/>
        <end position="44"/>
    </location>
</feature>
<keyword evidence="3" id="KW-1185">Reference proteome</keyword>
<name>A0A5B9Q8T5_9BACT</name>
<dbReference type="KEGG" id="bgok:Pr1d_05870"/>
<dbReference type="AlphaFoldDB" id="A0A5B9Q8T5"/>
<accession>A0A5B9Q8T5</accession>
<dbReference type="EMBL" id="CP042913">
    <property type="protein sequence ID" value="QEG33326.1"/>
    <property type="molecule type" value="Genomic_DNA"/>
</dbReference>
<keyword evidence="1" id="KW-0472">Membrane</keyword>
<gene>
    <name evidence="2" type="ORF">Pr1d_05870</name>
</gene>
<evidence type="ECO:0000313" key="2">
    <source>
        <dbReference type="EMBL" id="QEG33326.1"/>
    </source>
</evidence>
<evidence type="ECO:0000313" key="3">
    <source>
        <dbReference type="Proteomes" id="UP000323917"/>
    </source>
</evidence>
<dbReference type="Proteomes" id="UP000323917">
    <property type="component" value="Chromosome"/>
</dbReference>
<keyword evidence="1" id="KW-0812">Transmembrane</keyword>
<protein>
    <submittedName>
        <fullName evidence="2">Uncharacterized protein</fullName>
    </submittedName>
</protein>
<reference evidence="2 3" key="1">
    <citation type="submission" date="2019-08" db="EMBL/GenBank/DDBJ databases">
        <title>Deep-cultivation of Planctomycetes and their phenomic and genomic characterization uncovers novel biology.</title>
        <authorList>
            <person name="Wiegand S."/>
            <person name="Jogler M."/>
            <person name="Boedeker C."/>
            <person name="Pinto D."/>
            <person name="Vollmers J."/>
            <person name="Rivas-Marin E."/>
            <person name="Kohn T."/>
            <person name="Peeters S.H."/>
            <person name="Heuer A."/>
            <person name="Rast P."/>
            <person name="Oberbeckmann S."/>
            <person name="Bunk B."/>
            <person name="Jeske O."/>
            <person name="Meyerdierks A."/>
            <person name="Storesund J.E."/>
            <person name="Kallscheuer N."/>
            <person name="Luecker S."/>
            <person name="Lage O.M."/>
            <person name="Pohl T."/>
            <person name="Merkel B.J."/>
            <person name="Hornburger P."/>
            <person name="Mueller R.-W."/>
            <person name="Bruemmer F."/>
            <person name="Labrenz M."/>
            <person name="Spormann A.M."/>
            <person name="Op den Camp H."/>
            <person name="Overmann J."/>
            <person name="Amann R."/>
            <person name="Jetten M.S.M."/>
            <person name="Mascher T."/>
            <person name="Medema M.H."/>
            <person name="Devos D.P."/>
            <person name="Kaster A.-K."/>
            <person name="Ovreas L."/>
            <person name="Rohde M."/>
            <person name="Galperin M.Y."/>
            <person name="Jogler C."/>
        </authorList>
    </citation>
    <scope>NUCLEOTIDE SEQUENCE [LARGE SCALE GENOMIC DNA]</scope>
    <source>
        <strain evidence="2 3">Pr1d</strain>
    </source>
</reference>
<proteinExistence type="predicted"/>
<sequence>MVVSSGVVYGARFLPILRHPPRIQGELILLGGSAFTAIIFFTLLHKKSFDLRYGWSITTCCKGDFFAMCGACRHDSFCDSFPGLLVRDGAVTSLLENFHLKTHESCL</sequence>
<keyword evidence="1" id="KW-1133">Transmembrane helix</keyword>
<evidence type="ECO:0000256" key="1">
    <source>
        <dbReference type="SAM" id="Phobius"/>
    </source>
</evidence>